<dbReference type="AlphaFoldDB" id="A0A9Q0Q1J4"/>
<gene>
    <name evidence="3" type="ORF">OIU79_011782</name>
</gene>
<feature type="signal peptide" evidence="2">
    <location>
        <begin position="1"/>
        <end position="16"/>
    </location>
</feature>
<protein>
    <submittedName>
        <fullName evidence="3">Uncharacterized protein</fullName>
    </submittedName>
</protein>
<reference evidence="3" key="1">
    <citation type="submission" date="2022-11" db="EMBL/GenBank/DDBJ databases">
        <authorList>
            <person name="Hyden B.L."/>
            <person name="Feng K."/>
            <person name="Yates T."/>
            <person name="Jawdy S."/>
            <person name="Smart L.B."/>
            <person name="Muchero W."/>
        </authorList>
    </citation>
    <scope>NUCLEOTIDE SEQUENCE</scope>
    <source>
        <tissue evidence="3">Shoot tip</tissue>
    </source>
</reference>
<reference evidence="3" key="2">
    <citation type="journal article" date="2023" name="Int. J. Mol. Sci.">
        <title>De Novo Assembly and Annotation of 11 Diverse Shrub Willow (Salix) Genomes Reveals Novel Gene Organization in Sex-Linked Regions.</title>
        <authorList>
            <person name="Hyden B."/>
            <person name="Feng K."/>
            <person name="Yates T.B."/>
            <person name="Jawdy S."/>
            <person name="Cereghino C."/>
            <person name="Smart L.B."/>
            <person name="Muchero W."/>
        </authorList>
    </citation>
    <scope>NUCLEOTIDE SEQUENCE</scope>
    <source>
        <tissue evidence="3">Shoot tip</tissue>
    </source>
</reference>
<feature type="compositionally biased region" description="Pro residues" evidence="1">
    <location>
        <begin position="79"/>
        <end position="90"/>
    </location>
</feature>
<dbReference type="OrthoDB" id="10506618at2759"/>
<accession>A0A9Q0Q1J4</accession>
<sequence length="157" mass="16776">MVLLAMMGFAFSSANARPLADGVDVFASPSFRVANHLSSRQESPLLHKIPVYHVSSMEPPPSPKTSDDLSSTARISTPPRNPPWEPPPSPKTTDDLSSQQESPLLNRIPVYHLYSPPPPPPKVVGDCFSPPPPSIPRGAIFFASPPPPSPKPASTGL</sequence>
<evidence type="ECO:0000256" key="1">
    <source>
        <dbReference type="SAM" id="MobiDB-lite"/>
    </source>
</evidence>
<comment type="caution">
    <text evidence="3">The sequence shown here is derived from an EMBL/GenBank/DDBJ whole genome shotgun (WGS) entry which is preliminary data.</text>
</comment>
<keyword evidence="4" id="KW-1185">Reference proteome</keyword>
<dbReference type="Proteomes" id="UP001151532">
    <property type="component" value="Chromosome 6"/>
</dbReference>
<keyword evidence="2" id="KW-0732">Signal</keyword>
<proteinExistence type="predicted"/>
<evidence type="ECO:0000313" key="3">
    <source>
        <dbReference type="EMBL" id="KAJ6698334.1"/>
    </source>
</evidence>
<evidence type="ECO:0000256" key="2">
    <source>
        <dbReference type="SAM" id="SignalP"/>
    </source>
</evidence>
<feature type="chain" id="PRO_5040173805" evidence="2">
    <location>
        <begin position="17"/>
        <end position="157"/>
    </location>
</feature>
<dbReference type="EMBL" id="JAPFFK010000017">
    <property type="protein sequence ID" value="KAJ6698334.1"/>
    <property type="molecule type" value="Genomic_DNA"/>
</dbReference>
<organism evidence="3 4">
    <name type="scientific">Salix purpurea</name>
    <name type="common">Purple osier willow</name>
    <dbReference type="NCBI Taxonomy" id="77065"/>
    <lineage>
        <taxon>Eukaryota</taxon>
        <taxon>Viridiplantae</taxon>
        <taxon>Streptophyta</taxon>
        <taxon>Embryophyta</taxon>
        <taxon>Tracheophyta</taxon>
        <taxon>Spermatophyta</taxon>
        <taxon>Magnoliopsida</taxon>
        <taxon>eudicotyledons</taxon>
        <taxon>Gunneridae</taxon>
        <taxon>Pentapetalae</taxon>
        <taxon>rosids</taxon>
        <taxon>fabids</taxon>
        <taxon>Malpighiales</taxon>
        <taxon>Salicaceae</taxon>
        <taxon>Saliceae</taxon>
        <taxon>Salix</taxon>
    </lineage>
</organism>
<evidence type="ECO:0000313" key="4">
    <source>
        <dbReference type="Proteomes" id="UP001151532"/>
    </source>
</evidence>
<feature type="region of interest" description="Disordered" evidence="1">
    <location>
        <begin position="53"/>
        <end position="157"/>
    </location>
</feature>
<name>A0A9Q0Q1J4_SALPP</name>